<keyword evidence="2" id="KW-0732">Signal</keyword>
<gene>
    <name evidence="3" type="ORF">PGLA1383_LOCUS48173</name>
</gene>
<feature type="region of interest" description="Disordered" evidence="1">
    <location>
        <begin position="309"/>
        <end position="331"/>
    </location>
</feature>
<feature type="region of interest" description="Disordered" evidence="1">
    <location>
        <begin position="29"/>
        <end position="59"/>
    </location>
</feature>
<feature type="compositionally biased region" description="Low complexity" evidence="1">
    <location>
        <begin position="47"/>
        <end position="59"/>
    </location>
</feature>
<dbReference type="AlphaFoldDB" id="A0A813H3E8"/>
<feature type="signal peptide" evidence="2">
    <location>
        <begin position="1"/>
        <end position="25"/>
    </location>
</feature>
<organism evidence="3 4">
    <name type="scientific">Polarella glacialis</name>
    <name type="common">Dinoflagellate</name>
    <dbReference type="NCBI Taxonomy" id="89957"/>
    <lineage>
        <taxon>Eukaryota</taxon>
        <taxon>Sar</taxon>
        <taxon>Alveolata</taxon>
        <taxon>Dinophyceae</taxon>
        <taxon>Suessiales</taxon>
        <taxon>Suessiaceae</taxon>
        <taxon>Polarella</taxon>
    </lineage>
</organism>
<evidence type="ECO:0000313" key="3">
    <source>
        <dbReference type="EMBL" id="CAE8632187.1"/>
    </source>
</evidence>
<sequence length="481" mass="50216">MKCLFALLKPWVLAVACFTWASVSAQQSFSRGSPASPRSTDAADGSNNNHTNKNNSNNNLWAVGQSFAGSWSGLPQAAAREESHQAASPSITLRPSLPVMPKYSPPSGDFWGCSSGICKDSPYAVADVRGPALQGGEAEGPLAAATGPMEQQQFLKIKSPLLGWHTGSKVSSVLPIAAATGGPSCKLLAAIASAAFLSGSCLLALYARQQGGPSSPVHSSGGSLAIALREAVLRARALLNVSSTSAPVEVVSADVLRTNAMPEYGQPPSLEHPCCPTTQEVWIQHLPQQALSLQFQAEPKVELVDVPTDVPEGDESMSDVSSEAAGGQEQDFASKPEVEVLPLASDTTFLRSLDKSNAVLAAQVVALGKGAFWADKDGIGHEEGRASGSPAALRARCRVCMLLREERPQVPQREQACCISGPPPPWFRAPVASPPGPSCAGPSSWGSGLGANLPLCPSHISGLLRGVWLPCSCGERSFLER</sequence>
<dbReference type="Proteomes" id="UP000654075">
    <property type="component" value="Unassembled WGS sequence"/>
</dbReference>
<feature type="chain" id="PRO_5032815043" description="Transmembrane protein" evidence="2">
    <location>
        <begin position="26"/>
        <end position="481"/>
    </location>
</feature>
<feature type="region of interest" description="Disordered" evidence="1">
    <location>
        <begin position="74"/>
        <end position="93"/>
    </location>
</feature>
<feature type="compositionally biased region" description="Polar residues" evidence="1">
    <location>
        <begin position="29"/>
        <end position="39"/>
    </location>
</feature>
<dbReference type="EMBL" id="CAJNNV010030335">
    <property type="protein sequence ID" value="CAE8632187.1"/>
    <property type="molecule type" value="Genomic_DNA"/>
</dbReference>
<evidence type="ECO:0000313" key="4">
    <source>
        <dbReference type="Proteomes" id="UP000654075"/>
    </source>
</evidence>
<accession>A0A813H3E8</accession>
<keyword evidence="4" id="KW-1185">Reference proteome</keyword>
<comment type="caution">
    <text evidence="3">The sequence shown here is derived from an EMBL/GenBank/DDBJ whole genome shotgun (WGS) entry which is preliminary data.</text>
</comment>
<proteinExistence type="predicted"/>
<evidence type="ECO:0000256" key="2">
    <source>
        <dbReference type="SAM" id="SignalP"/>
    </source>
</evidence>
<evidence type="ECO:0000256" key="1">
    <source>
        <dbReference type="SAM" id="MobiDB-lite"/>
    </source>
</evidence>
<name>A0A813H3E8_POLGL</name>
<reference evidence="3" key="1">
    <citation type="submission" date="2021-02" db="EMBL/GenBank/DDBJ databases">
        <authorList>
            <person name="Dougan E. K."/>
            <person name="Rhodes N."/>
            <person name="Thang M."/>
            <person name="Chan C."/>
        </authorList>
    </citation>
    <scope>NUCLEOTIDE SEQUENCE</scope>
</reference>
<evidence type="ECO:0008006" key="5">
    <source>
        <dbReference type="Google" id="ProtNLM"/>
    </source>
</evidence>
<protein>
    <recommendedName>
        <fullName evidence="5">Transmembrane protein</fullName>
    </recommendedName>
</protein>